<dbReference type="GO" id="GO:0006865">
    <property type="term" value="P:amino acid transport"/>
    <property type="evidence" value="ECO:0007669"/>
    <property type="project" value="UniProtKB-KW"/>
</dbReference>
<reference evidence="9 10" key="2">
    <citation type="journal article" date="2016" name="Genome Announc.">
        <title>Complete Genome Sequences of Two Interactive Moderate Thermophiles, Paenibacillus napthalenovorans 32O-Y and Paenibacillus sp. 32O-W.</title>
        <authorList>
            <person name="Butler R.R.III."/>
            <person name="Wang J."/>
            <person name="Stark B.C."/>
            <person name="Pombert J.F."/>
        </authorList>
    </citation>
    <scope>NUCLEOTIDE SEQUENCE [LARGE SCALE GENOMIC DNA]</scope>
    <source>
        <strain evidence="9 10">32O-Y</strain>
    </source>
</reference>
<dbReference type="KEGG" id="pnp:IJ22_51790"/>
<keyword evidence="3" id="KW-1003">Cell membrane</keyword>
<dbReference type="STRING" id="162209.IJ22_51790"/>
<dbReference type="Proteomes" id="UP000061660">
    <property type="component" value="Chromosome"/>
</dbReference>
<dbReference type="PANTHER" id="PTHR11795:SF450">
    <property type="entry name" value="ABC TRANSPORTER PERMEASE PROTEIN"/>
    <property type="match status" value="1"/>
</dbReference>
<dbReference type="EMBL" id="CP013652">
    <property type="protein sequence ID" value="ALS25438.1"/>
    <property type="molecule type" value="Genomic_DNA"/>
</dbReference>
<keyword evidence="4" id="KW-0812">Transmembrane</keyword>
<evidence type="ECO:0000313" key="9">
    <source>
        <dbReference type="EMBL" id="ALS25438.1"/>
    </source>
</evidence>
<evidence type="ECO:0000256" key="3">
    <source>
        <dbReference type="ARBA" id="ARBA00022475"/>
    </source>
</evidence>
<organism evidence="9 10">
    <name type="scientific">Paenibacillus naphthalenovorans</name>
    <dbReference type="NCBI Taxonomy" id="162209"/>
    <lineage>
        <taxon>Bacteria</taxon>
        <taxon>Bacillati</taxon>
        <taxon>Bacillota</taxon>
        <taxon>Bacilli</taxon>
        <taxon>Bacillales</taxon>
        <taxon>Paenibacillaceae</taxon>
        <taxon>Paenibacillus</taxon>
    </lineage>
</organism>
<evidence type="ECO:0000256" key="1">
    <source>
        <dbReference type="ARBA" id="ARBA00004651"/>
    </source>
</evidence>
<evidence type="ECO:0000256" key="7">
    <source>
        <dbReference type="ARBA" id="ARBA00023136"/>
    </source>
</evidence>
<evidence type="ECO:0000313" key="10">
    <source>
        <dbReference type="Proteomes" id="UP000061660"/>
    </source>
</evidence>
<keyword evidence="10" id="KW-1185">Reference proteome</keyword>
<reference evidence="10" key="1">
    <citation type="submission" date="2015-12" db="EMBL/GenBank/DDBJ databases">
        <title>Complete genome sequences of two moderately thermophilic Paenibacillus species.</title>
        <authorList>
            <person name="Butler R.III."/>
            <person name="Wang J."/>
            <person name="Stark B.C."/>
            <person name="Pombert J.-F."/>
        </authorList>
    </citation>
    <scope>NUCLEOTIDE SEQUENCE [LARGE SCALE GENOMIC DNA]</scope>
    <source>
        <strain evidence="10">32O-Y</strain>
    </source>
</reference>
<dbReference type="OrthoDB" id="9815820at2"/>
<evidence type="ECO:0000256" key="6">
    <source>
        <dbReference type="ARBA" id="ARBA00022989"/>
    </source>
</evidence>
<keyword evidence="2" id="KW-0813">Transport</keyword>
<evidence type="ECO:0000256" key="4">
    <source>
        <dbReference type="ARBA" id="ARBA00022692"/>
    </source>
</evidence>
<dbReference type="Pfam" id="PF02653">
    <property type="entry name" value="BPD_transp_2"/>
    <property type="match status" value="1"/>
</dbReference>
<evidence type="ECO:0000256" key="5">
    <source>
        <dbReference type="ARBA" id="ARBA00022970"/>
    </source>
</evidence>
<dbReference type="GO" id="GO:0005886">
    <property type="term" value="C:plasma membrane"/>
    <property type="evidence" value="ECO:0007669"/>
    <property type="project" value="UniProtKB-SubCell"/>
</dbReference>
<dbReference type="PATRIC" id="fig|162209.4.peg.5475"/>
<keyword evidence="7" id="KW-0472">Membrane</keyword>
<dbReference type="AlphaFoldDB" id="A0A0U2WGC4"/>
<evidence type="ECO:0000256" key="8">
    <source>
        <dbReference type="ARBA" id="ARBA00037998"/>
    </source>
</evidence>
<keyword evidence="5" id="KW-0029">Amino-acid transport</keyword>
<comment type="subcellular location">
    <subcellularLocation>
        <location evidence="1">Cell membrane</location>
        <topology evidence="1">Multi-pass membrane protein</topology>
    </subcellularLocation>
</comment>
<proteinExistence type="inferred from homology"/>
<dbReference type="CDD" id="cd06582">
    <property type="entry name" value="TM_PBP1_LivH_like"/>
    <property type="match status" value="1"/>
</dbReference>
<dbReference type="InterPro" id="IPR001851">
    <property type="entry name" value="ABC_transp_permease"/>
</dbReference>
<gene>
    <name evidence="9" type="ORF">IJ22_51790</name>
</gene>
<dbReference type="InterPro" id="IPR052157">
    <property type="entry name" value="BCAA_transport_permease"/>
</dbReference>
<evidence type="ECO:0000256" key="2">
    <source>
        <dbReference type="ARBA" id="ARBA00022448"/>
    </source>
</evidence>
<sequence>MDNVLQSLITGISLGSIYGLIGMGFTLVFSISKVINLSQGEYFTMGALSFIVLSGYMPSVLAFIAAVFIAVIIGLIIERSLMRPVSSSPLINQIIMTLAIMITLQGISMLVFGKQSKTAEPVWAGAVKWGDITIQYQVLVIVAVMVLINGGLYYFLHKTYYGKAFRACSSNPESVRLAGIRVNQMRMIAFGLSGAIGAISGVVIAPLLLMNYTLGLVFVVKGLVASILGGLGSPVGALLGGLLLGIFESNMAGFVSSEYKDVMTLVFLLLLLIIMPKGLVGGFKR</sequence>
<name>A0A0U2WGC4_9BACL</name>
<accession>A0A0U2WGC4</accession>
<dbReference type="PANTHER" id="PTHR11795">
    <property type="entry name" value="BRANCHED-CHAIN AMINO ACID TRANSPORT SYSTEM PERMEASE PROTEIN LIVH"/>
    <property type="match status" value="1"/>
</dbReference>
<dbReference type="RefSeq" id="WP_062410787.1">
    <property type="nucleotide sequence ID" value="NZ_BJCS01000016.1"/>
</dbReference>
<protein>
    <submittedName>
        <fullName evidence="9">High-affinity branched-chain amino acid transport system permease protein LivH</fullName>
    </submittedName>
</protein>
<dbReference type="GO" id="GO:0022857">
    <property type="term" value="F:transmembrane transporter activity"/>
    <property type="evidence" value="ECO:0007669"/>
    <property type="project" value="InterPro"/>
</dbReference>
<comment type="similarity">
    <text evidence="8">Belongs to the binding-protein-dependent transport system permease family. LivHM subfamily.</text>
</comment>
<keyword evidence="6" id="KW-1133">Transmembrane helix</keyword>